<comment type="similarity">
    <text evidence="6">Belongs to the ABC-4 integral membrane protein family.</text>
</comment>
<evidence type="ECO:0000313" key="9">
    <source>
        <dbReference type="EMBL" id="TLC97586.1"/>
    </source>
</evidence>
<evidence type="ECO:0000256" key="4">
    <source>
        <dbReference type="ARBA" id="ARBA00022989"/>
    </source>
</evidence>
<sequence length="800" mass="89593">MKLEKNNNGKYIWNLAVSSLKNNRMRNIFIILTIVLSTTLLSGMLFFIAAYFTGQDRAVEKMQHVIYKDLSMDQIEALNNNENIEYLSLNKFGKVISVDDYSFYPVYFPEKQGPIKQATVKEGTFPQALNEVAVFPGFLKAIGKESRLGENFEITFLDGTTETFAVTGLLEGEPANKIYPFAVSKQYADQGSSMKEINYDALVKIKDAKSMTSEEFKKRAVGIAAECKIERQNVSDNTYFADTLMGAKKIQIIGTATGIAIGLIFVSILVIYSVFYISVVGRIRQFGQLRTIGMTKKQIRNMVTREGWILSAFAIPAGIVIGVIGAYFLKADGFSWMNTGIMGLLTVAIELFTVLFSIRRPAKIAAAVSPIEASRFNAYEGRVRKGNTKKLARKITPLSMAKMGFARNRKKSTLTMISMGVGGILFMTASIYLNSFSQEGYSRQSEFSIGEYVISFSNNVTQTLEHGFSDLQLDNPINDSLISRIEQIDGVKKVYANQKVKVHYLMNGQTSVDGIMTFNKSDLKEMQTEIKEGSLDYDRMTENNEILVQNNALLKEIFGANLKLGEKLELTFYNGSTVNETFTVGAFMGTDFTKNMDNSIIWMTEDSMRKIMGDMNLNYLLIVSTDQAKEADITAALADIVDEDQRIAMDTLQERIEADKLTYARISSMLLGICCFIIAFSLINLVNTLITNIVTRKQEFAVLQSIGMTERQLSRMIQYEGFLLAAVNLAFTLVLGTGAGILVIKVMDNIGVNYMHFKFPVWYFIGYAAFTILIPVIVSTAAIYIFRKQPVVERIRETQE</sequence>
<evidence type="ECO:0000256" key="6">
    <source>
        <dbReference type="ARBA" id="ARBA00038076"/>
    </source>
</evidence>
<keyword evidence="2" id="KW-1003">Cell membrane</keyword>
<evidence type="ECO:0000256" key="3">
    <source>
        <dbReference type="ARBA" id="ARBA00022692"/>
    </source>
</evidence>
<evidence type="ECO:0000256" key="2">
    <source>
        <dbReference type="ARBA" id="ARBA00022475"/>
    </source>
</evidence>
<feature type="domain" description="ABC3 transporter permease C-terminal" evidence="8">
    <location>
        <begin position="259"/>
        <end position="364"/>
    </location>
</feature>
<feature type="transmembrane region" description="Helical" evidence="7">
    <location>
        <begin position="307"/>
        <end position="329"/>
    </location>
</feature>
<dbReference type="GO" id="GO:0005886">
    <property type="term" value="C:plasma membrane"/>
    <property type="evidence" value="ECO:0007669"/>
    <property type="project" value="UniProtKB-SubCell"/>
</dbReference>
<gene>
    <name evidence="9" type="ORF">DSM106044_05613</name>
</gene>
<feature type="transmembrane region" description="Helical" evidence="7">
    <location>
        <begin position="335"/>
        <end position="356"/>
    </location>
</feature>
<dbReference type="Pfam" id="PF02687">
    <property type="entry name" value="FtsX"/>
    <property type="match status" value="2"/>
</dbReference>
<organism evidence="9 10">
    <name type="scientific">Robinsoniella peoriensis</name>
    <dbReference type="NCBI Taxonomy" id="180332"/>
    <lineage>
        <taxon>Bacteria</taxon>
        <taxon>Bacillati</taxon>
        <taxon>Bacillota</taxon>
        <taxon>Clostridia</taxon>
        <taxon>Lachnospirales</taxon>
        <taxon>Lachnospiraceae</taxon>
        <taxon>Robinsoniella</taxon>
    </lineage>
</organism>
<dbReference type="InterPro" id="IPR003838">
    <property type="entry name" value="ABC3_permease_C"/>
</dbReference>
<comment type="caution">
    <text evidence="9">The sequence shown here is derived from an EMBL/GenBank/DDBJ whole genome shotgun (WGS) entry which is preliminary data.</text>
</comment>
<keyword evidence="3 7" id="KW-0812">Transmembrane</keyword>
<dbReference type="InterPro" id="IPR050250">
    <property type="entry name" value="Macrolide_Exporter_MacB"/>
</dbReference>
<dbReference type="RefSeq" id="WP_138004208.1">
    <property type="nucleotide sequence ID" value="NZ_QGQD01000117.1"/>
</dbReference>
<dbReference type="AlphaFoldDB" id="A0A4U8PZC5"/>
<keyword evidence="10" id="KW-1185">Reference proteome</keyword>
<dbReference type="PANTHER" id="PTHR30572:SF4">
    <property type="entry name" value="ABC TRANSPORTER PERMEASE YTRF"/>
    <property type="match status" value="1"/>
</dbReference>
<name>A0A4U8PZC5_9FIRM</name>
<accession>A0A4U8PZC5</accession>
<dbReference type="STRING" id="180332.GCA_000797495_03073"/>
<feature type="transmembrane region" description="Helical" evidence="7">
    <location>
        <begin position="259"/>
        <end position="280"/>
    </location>
</feature>
<dbReference type="Proteomes" id="UP000306509">
    <property type="component" value="Unassembled WGS sequence"/>
</dbReference>
<feature type="transmembrane region" description="Helical" evidence="7">
    <location>
        <begin position="764"/>
        <end position="786"/>
    </location>
</feature>
<evidence type="ECO:0000256" key="1">
    <source>
        <dbReference type="ARBA" id="ARBA00004651"/>
    </source>
</evidence>
<feature type="domain" description="ABC3 transporter permease C-terminal" evidence="8">
    <location>
        <begin position="674"/>
        <end position="790"/>
    </location>
</feature>
<keyword evidence="5 7" id="KW-0472">Membrane</keyword>
<evidence type="ECO:0000256" key="7">
    <source>
        <dbReference type="SAM" id="Phobius"/>
    </source>
</evidence>
<feature type="transmembrane region" description="Helical" evidence="7">
    <location>
        <begin position="413"/>
        <end position="433"/>
    </location>
</feature>
<protein>
    <submittedName>
        <fullName evidence="9">Acidobacterial duplicated orphan permease</fullName>
    </submittedName>
</protein>
<evidence type="ECO:0000256" key="5">
    <source>
        <dbReference type="ARBA" id="ARBA00023136"/>
    </source>
</evidence>
<proteinExistence type="inferred from homology"/>
<reference evidence="9 10" key="1">
    <citation type="journal article" date="2019" name="Anaerobe">
        <title>Detection of Robinsoniella peoriensis in multiple bone samples of a trauma patient.</title>
        <authorList>
            <person name="Schrottner P."/>
            <person name="Hartwich K."/>
            <person name="Bunk B."/>
            <person name="Schober I."/>
            <person name="Helbig S."/>
            <person name="Rudolph W.W."/>
            <person name="Gunzer F."/>
        </authorList>
    </citation>
    <scope>NUCLEOTIDE SEQUENCE [LARGE SCALE GENOMIC DNA]</scope>
    <source>
        <strain evidence="9 10">DSM 106044</strain>
    </source>
</reference>
<feature type="transmembrane region" description="Helical" evidence="7">
    <location>
        <begin position="669"/>
        <end position="690"/>
    </location>
</feature>
<comment type="subcellular location">
    <subcellularLocation>
        <location evidence="1">Cell membrane</location>
        <topology evidence="1">Multi-pass membrane protein</topology>
    </subcellularLocation>
</comment>
<evidence type="ECO:0000313" key="10">
    <source>
        <dbReference type="Proteomes" id="UP000306509"/>
    </source>
</evidence>
<evidence type="ECO:0000259" key="8">
    <source>
        <dbReference type="Pfam" id="PF02687"/>
    </source>
</evidence>
<feature type="transmembrane region" description="Helical" evidence="7">
    <location>
        <begin position="28"/>
        <end position="52"/>
    </location>
</feature>
<dbReference type="EMBL" id="QGQD01000117">
    <property type="protein sequence ID" value="TLC97586.1"/>
    <property type="molecule type" value="Genomic_DNA"/>
</dbReference>
<feature type="transmembrane region" description="Helical" evidence="7">
    <location>
        <begin position="721"/>
        <end position="744"/>
    </location>
</feature>
<keyword evidence="4 7" id="KW-1133">Transmembrane helix</keyword>
<dbReference type="PANTHER" id="PTHR30572">
    <property type="entry name" value="MEMBRANE COMPONENT OF TRANSPORTER-RELATED"/>
    <property type="match status" value="1"/>
</dbReference>
<dbReference type="GO" id="GO:0022857">
    <property type="term" value="F:transmembrane transporter activity"/>
    <property type="evidence" value="ECO:0007669"/>
    <property type="project" value="TreeGrafter"/>
</dbReference>